<evidence type="ECO:0000313" key="2">
    <source>
        <dbReference type="EMBL" id="KAF5657385.1"/>
    </source>
</evidence>
<dbReference type="InterPro" id="IPR022698">
    <property type="entry name" value="OrsD"/>
</dbReference>
<protein>
    <submittedName>
        <fullName evidence="2">Uncharacterized protein</fullName>
    </submittedName>
</protein>
<reference evidence="2 3" key="1">
    <citation type="submission" date="2020-05" db="EMBL/GenBank/DDBJ databases">
        <title>Identification and distribution of gene clusters putatively required for synthesis of sphingolipid metabolism inhibitors in phylogenetically diverse species of the filamentous fungus Fusarium.</title>
        <authorList>
            <person name="Kim H.-S."/>
            <person name="Busman M."/>
            <person name="Brown D.W."/>
            <person name="Divon H."/>
            <person name="Uhlig S."/>
            <person name="Proctor R.H."/>
        </authorList>
    </citation>
    <scope>NUCLEOTIDE SEQUENCE [LARGE SCALE GENOMIC DNA]</scope>
    <source>
        <strain evidence="2 3">NRRL 20693</strain>
    </source>
</reference>
<organism evidence="2 3">
    <name type="scientific">Fusarium heterosporum</name>
    <dbReference type="NCBI Taxonomy" id="42747"/>
    <lineage>
        <taxon>Eukaryota</taxon>
        <taxon>Fungi</taxon>
        <taxon>Dikarya</taxon>
        <taxon>Ascomycota</taxon>
        <taxon>Pezizomycotina</taxon>
        <taxon>Sordariomycetes</taxon>
        <taxon>Hypocreomycetidae</taxon>
        <taxon>Hypocreales</taxon>
        <taxon>Nectriaceae</taxon>
        <taxon>Fusarium</taxon>
        <taxon>Fusarium heterosporum species complex</taxon>
    </lineage>
</organism>
<dbReference type="AlphaFoldDB" id="A0A8H5SPG7"/>
<dbReference type="Pfam" id="PF12013">
    <property type="entry name" value="OrsD"/>
    <property type="match status" value="1"/>
</dbReference>
<sequence>MELLKNLQLCIEYEAHAVICCRKECQSALSTTGSHVTTHLREKHHVPQDARKGLTKLLKSIPGLLNPDRIQPREDGSAEHPHLRTHDGFHCHGCNFRTVSFQLIKRHFSDQQMQGKCLHFGETRSFKNLDSLSDYVYLQTWTSGPGRQYWIVKRNGSQQRPIGGEEVQNHLRLVRERELQHNGLPLNPPPAPAYSESSKLTFAEKGPWLERTGWEDTYQGMNRLMLSKLIEMPCRKAGPSVEMHLPCRQSDAEPGELRSADDEHKIAMILDLFDKVMDRCEETAHKTSRGLLCWLRSSRPLACYPKPFTFVNYDSTTKRYRLLFKRCLALVIRAYRMGPTERIKLLRARLSRKQMRYLDLIWRHDYWNEMDGATSTPKSAGESCATKKVHHETTEDDEDEYLDTTAEGVWTDEDTDAENIDVEDDTDDDNYSVLGHEEDHEDSNEASAAMQTSNESAVHLDFAVVEVGEDDASAQAGLCEELLQYVFGLSVSLCTQSLIDGQPSSTVLIFASGILGFSSNLNTFLPARSYTSYLSGLIYIQRLIFLEHALPLRDYPALSISQRPHTCQLERLEATRKTYMVSGAQSAFEEMMSLRNYGRVMAQSDPPTFLLRWSDDSQTVFHGDTLQITMGDFRRLPRYFIDKAESICDDMMFGWKPAIDLSTVKDDMTNMSRGFSFVQHPDNQLQAAYLELLDKACTTRRRGLYRDGSWDRKAVYAYIKKDDSLRAFFAGSLQTATGQVVRCRELFSLWCVNGEFGARGFYDQDDEDLEKHLASLSIHENASSVKDELVTLARLQGRLSHQRDHLGRIENVANEMLSRVQLSIELQITIFSHDRIYLSQSISELTEDMYRSLEEATGQIVATASVLLGQEGMIHHEEQPTWSLTQRPDARSMIDSFMLKVEILSNRAFRCILLYSGLLAQGRILFSPSRDANEDITDILFDMPDDVEDMPAKIKSILDTLAILRKQLNNPTQLFKPESQAKLPYGDKDLGSL</sequence>
<dbReference type="EMBL" id="JAAGWQ010000288">
    <property type="protein sequence ID" value="KAF5657385.1"/>
    <property type="molecule type" value="Genomic_DNA"/>
</dbReference>
<comment type="caution">
    <text evidence="2">The sequence shown here is derived from an EMBL/GenBank/DDBJ whole genome shotgun (WGS) entry which is preliminary data.</text>
</comment>
<name>A0A8H5SPG7_FUSHE</name>
<dbReference type="Proteomes" id="UP000567885">
    <property type="component" value="Unassembled WGS sequence"/>
</dbReference>
<feature type="region of interest" description="Disordered" evidence="1">
    <location>
        <begin position="373"/>
        <end position="451"/>
    </location>
</feature>
<keyword evidence="3" id="KW-1185">Reference proteome</keyword>
<proteinExistence type="predicted"/>
<feature type="compositionally biased region" description="Acidic residues" evidence="1">
    <location>
        <begin position="410"/>
        <end position="430"/>
    </location>
</feature>
<evidence type="ECO:0000313" key="3">
    <source>
        <dbReference type="Proteomes" id="UP000567885"/>
    </source>
</evidence>
<accession>A0A8H5SPG7</accession>
<gene>
    <name evidence="2" type="ORF">FHETE_10450</name>
</gene>
<evidence type="ECO:0000256" key="1">
    <source>
        <dbReference type="SAM" id="MobiDB-lite"/>
    </source>
</evidence>
<dbReference type="OrthoDB" id="4982631at2759"/>